<organism evidence="1 2">
    <name type="scientific">Candidatus Hakubella thermalkaliphila</name>
    <dbReference type="NCBI Taxonomy" id="2754717"/>
    <lineage>
        <taxon>Bacteria</taxon>
        <taxon>Bacillati</taxon>
        <taxon>Actinomycetota</taxon>
        <taxon>Actinomycetota incertae sedis</taxon>
        <taxon>Candidatus Hakubellales</taxon>
        <taxon>Candidatus Hakubellaceae</taxon>
        <taxon>Candidatus Hakubella</taxon>
    </lineage>
</organism>
<dbReference type="Proteomes" id="UP000591948">
    <property type="component" value="Unassembled WGS sequence"/>
</dbReference>
<gene>
    <name evidence="1" type="ORF">HKBW3S33_01777</name>
</gene>
<protein>
    <submittedName>
        <fullName evidence="1">Uncharacterized protein</fullName>
    </submittedName>
</protein>
<sequence>MESGDPAGNFQSGSLYRVLASFSLEVILEKNKVE</sequence>
<evidence type="ECO:0000313" key="2">
    <source>
        <dbReference type="Proteomes" id="UP000591948"/>
    </source>
</evidence>
<comment type="caution">
    <text evidence="1">The sequence shown here is derived from an EMBL/GenBank/DDBJ whole genome shotgun (WGS) entry which is preliminary data.</text>
</comment>
<dbReference type="AlphaFoldDB" id="A0A6V8P6U9"/>
<reference evidence="1 2" key="1">
    <citation type="journal article" date="2020" name="Front. Microbiol.">
        <title>Single-cell genomics of novel Actinobacteria with the Wood-Ljungdahl pathway discovered in a serpentinizing system.</title>
        <authorList>
            <person name="Merino N."/>
            <person name="Kawai M."/>
            <person name="Boyd E.S."/>
            <person name="Colman D.R."/>
            <person name="McGlynn S.E."/>
            <person name="Nealson K.H."/>
            <person name="Kurokawa K."/>
            <person name="Hongoh Y."/>
        </authorList>
    </citation>
    <scope>NUCLEOTIDE SEQUENCE [LARGE SCALE GENOMIC DNA]</scope>
    <source>
        <strain evidence="1 2">S33</strain>
    </source>
</reference>
<dbReference type="EMBL" id="BLRY01000191">
    <property type="protein sequence ID" value="GFP28362.1"/>
    <property type="molecule type" value="Genomic_DNA"/>
</dbReference>
<accession>A0A6V8P6U9</accession>
<proteinExistence type="predicted"/>
<keyword evidence="2" id="KW-1185">Reference proteome</keyword>
<evidence type="ECO:0000313" key="1">
    <source>
        <dbReference type="EMBL" id="GFP28362.1"/>
    </source>
</evidence>
<name>A0A6V8P6U9_9ACTN</name>